<dbReference type="AlphaFoldDB" id="A0A0E9UW95"/>
<organism evidence="1">
    <name type="scientific">Anguilla anguilla</name>
    <name type="common">European freshwater eel</name>
    <name type="synonym">Muraena anguilla</name>
    <dbReference type="NCBI Taxonomy" id="7936"/>
    <lineage>
        <taxon>Eukaryota</taxon>
        <taxon>Metazoa</taxon>
        <taxon>Chordata</taxon>
        <taxon>Craniata</taxon>
        <taxon>Vertebrata</taxon>
        <taxon>Euteleostomi</taxon>
        <taxon>Actinopterygii</taxon>
        <taxon>Neopterygii</taxon>
        <taxon>Teleostei</taxon>
        <taxon>Anguilliformes</taxon>
        <taxon>Anguillidae</taxon>
        <taxon>Anguilla</taxon>
    </lineage>
</organism>
<evidence type="ECO:0000313" key="1">
    <source>
        <dbReference type="EMBL" id="JAH70021.1"/>
    </source>
</evidence>
<dbReference type="EMBL" id="GBXM01038556">
    <property type="protein sequence ID" value="JAH70021.1"/>
    <property type="molecule type" value="Transcribed_RNA"/>
</dbReference>
<sequence>MLLLLIDFMQFLLNLCKL</sequence>
<reference evidence="1" key="2">
    <citation type="journal article" date="2015" name="Fish Shellfish Immunol.">
        <title>Early steps in the European eel (Anguilla anguilla)-Vibrio vulnificus interaction in the gills: Role of the RtxA13 toxin.</title>
        <authorList>
            <person name="Callol A."/>
            <person name="Pajuelo D."/>
            <person name="Ebbesson L."/>
            <person name="Teles M."/>
            <person name="MacKenzie S."/>
            <person name="Amaro C."/>
        </authorList>
    </citation>
    <scope>NUCLEOTIDE SEQUENCE</scope>
</reference>
<proteinExistence type="predicted"/>
<protein>
    <submittedName>
        <fullName evidence="1">Uncharacterized protein</fullName>
    </submittedName>
</protein>
<accession>A0A0E9UW95</accession>
<name>A0A0E9UW95_ANGAN</name>
<reference evidence="1" key="1">
    <citation type="submission" date="2014-11" db="EMBL/GenBank/DDBJ databases">
        <authorList>
            <person name="Amaro Gonzalez C."/>
        </authorList>
    </citation>
    <scope>NUCLEOTIDE SEQUENCE</scope>
</reference>